<dbReference type="RefSeq" id="XP_033396209.1">
    <property type="nucleotide sequence ID" value="XM_033546712.1"/>
</dbReference>
<dbReference type="EMBL" id="ML995489">
    <property type="protein sequence ID" value="KAF2140496.1"/>
    <property type="molecule type" value="Genomic_DNA"/>
</dbReference>
<sequence>MHACITETTHLNDKRGDYLCECVRFALVVSSGGGCGMVYIPPLPAPALLLFSCNSTSSSSTPHPSIIE</sequence>
<reference evidence="1" key="1">
    <citation type="journal article" date="2020" name="Stud. Mycol.">
        <title>101 Dothideomycetes genomes: a test case for predicting lifestyles and emergence of pathogens.</title>
        <authorList>
            <person name="Haridas S."/>
            <person name="Albert R."/>
            <person name="Binder M."/>
            <person name="Bloem J."/>
            <person name="Labutti K."/>
            <person name="Salamov A."/>
            <person name="Andreopoulos B."/>
            <person name="Baker S."/>
            <person name="Barry K."/>
            <person name="Bills G."/>
            <person name="Bluhm B."/>
            <person name="Cannon C."/>
            <person name="Castanera R."/>
            <person name="Culley D."/>
            <person name="Daum C."/>
            <person name="Ezra D."/>
            <person name="Gonzalez J."/>
            <person name="Henrissat B."/>
            <person name="Kuo A."/>
            <person name="Liang C."/>
            <person name="Lipzen A."/>
            <person name="Lutzoni F."/>
            <person name="Magnuson J."/>
            <person name="Mondo S."/>
            <person name="Nolan M."/>
            <person name="Ohm R."/>
            <person name="Pangilinan J."/>
            <person name="Park H.-J."/>
            <person name="Ramirez L."/>
            <person name="Alfaro M."/>
            <person name="Sun H."/>
            <person name="Tritt A."/>
            <person name="Yoshinaga Y."/>
            <person name="Zwiers L.-H."/>
            <person name="Turgeon B."/>
            <person name="Goodwin S."/>
            <person name="Spatafora J."/>
            <person name="Crous P."/>
            <person name="Grigoriev I."/>
        </authorList>
    </citation>
    <scope>NUCLEOTIDE SEQUENCE</scope>
    <source>
        <strain evidence="1">CBS 121167</strain>
    </source>
</reference>
<evidence type="ECO:0000313" key="2">
    <source>
        <dbReference type="Proteomes" id="UP000799438"/>
    </source>
</evidence>
<organism evidence="1 2">
    <name type="scientific">Aplosporella prunicola CBS 121167</name>
    <dbReference type="NCBI Taxonomy" id="1176127"/>
    <lineage>
        <taxon>Eukaryota</taxon>
        <taxon>Fungi</taxon>
        <taxon>Dikarya</taxon>
        <taxon>Ascomycota</taxon>
        <taxon>Pezizomycotina</taxon>
        <taxon>Dothideomycetes</taxon>
        <taxon>Dothideomycetes incertae sedis</taxon>
        <taxon>Botryosphaeriales</taxon>
        <taxon>Aplosporellaceae</taxon>
        <taxon>Aplosporella</taxon>
    </lineage>
</organism>
<evidence type="ECO:0000313" key="1">
    <source>
        <dbReference type="EMBL" id="KAF2140496.1"/>
    </source>
</evidence>
<gene>
    <name evidence="1" type="ORF">K452DRAFT_47397</name>
</gene>
<protein>
    <submittedName>
        <fullName evidence="1">Uncharacterized protein</fullName>
    </submittedName>
</protein>
<dbReference type="AlphaFoldDB" id="A0A6A6B944"/>
<dbReference type="Proteomes" id="UP000799438">
    <property type="component" value="Unassembled WGS sequence"/>
</dbReference>
<name>A0A6A6B944_9PEZI</name>
<dbReference type="GeneID" id="54304219"/>
<accession>A0A6A6B944</accession>
<keyword evidence="2" id="KW-1185">Reference proteome</keyword>
<proteinExistence type="predicted"/>